<dbReference type="Proteomes" id="UP001055940">
    <property type="component" value="Chromosome"/>
</dbReference>
<dbReference type="PANTHER" id="PTHR43242">
    <property type="entry name" value="NAD(P)-BINDING ROSSMANN-FOLD SUPERFAMILY PROTEIN"/>
    <property type="match status" value="1"/>
</dbReference>
<protein>
    <submittedName>
        <fullName evidence="3">Sugar nucleotide-binding protein</fullName>
    </submittedName>
</protein>
<dbReference type="Pfam" id="PF04321">
    <property type="entry name" value="RmlD_sub_bind"/>
    <property type="match status" value="1"/>
</dbReference>
<feature type="region of interest" description="Disordered" evidence="1">
    <location>
        <begin position="234"/>
        <end position="253"/>
    </location>
</feature>
<dbReference type="RefSeq" id="WP_254416713.1">
    <property type="nucleotide sequence ID" value="NZ_BAAAJB010000051.1"/>
</dbReference>
<keyword evidence="4" id="KW-1185">Reference proteome</keyword>
<name>A0ABY5D1X2_9ACTN</name>
<dbReference type="Gene3D" id="3.40.50.720">
    <property type="entry name" value="NAD(P)-binding Rossmann-like Domain"/>
    <property type="match status" value="1"/>
</dbReference>
<reference evidence="3" key="1">
    <citation type="submission" date="2022-06" db="EMBL/GenBank/DDBJ databases">
        <authorList>
            <person name="Ping M."/>
        </authorList>
    </citation>
    <scope>NUCLEOTIDE SEQUENCE</scope>
    <source>
        <strain evidence="3">JCM11759T</strain>
    </source>
</reference>
<dbReference type="EMBL" id="CP099837">
    <property type="protein sequence ID" value="USY17126.1"/>
    <property type="molecule type" value="Genomic_DNA"/>
</dbReference>
<proteinExistence type="predicted"/>
<dbReference type="InterPro" id="IPR036291">
    <property type="entry name" value="NAD(P)-bd_dom_sf"/>
</dbReference>
<evidence type="ECO:0000313" key="3">
    <source>
        <dbReference type="EMBL" id="USY17126.1"/>
    </source>
</evidence>
<dbReference type="InterPro" id="IPR029903">
    <property type="entry name" value="RmlD-like-bd"/>
</dbReference>
<gene>
    <name evidence="3" type="ORF">NE857_17345</name>
</gene>
<feature type="domain" description="RmlD-like substrate binding" evidence="2">
    <location>
        <begin position="1"/>
        <end position="240"/>
    </location>
</feature>
<dbReference type="PANTHER" id="PTHR43242:SF1">
    <property type="entry name" value="NAD(P)-BINDING ROSSMANN-FOLD SUPERFAMILY PROTEIN"/>
    <property type="match status" value="1"/>
</dbReference>
<evidence type="ECO:0000259" key="2">
    <source>
        <dbReference type="Pfam" id="PF04321"/>
    </source>
</evidence>
<accession>A0ABY5D1X2</accession>
<evidence type="ECO:0000256" key="1">
    <source>
        <dbReference type="SAM" id="MobiDB-lite"/>
    </source>
</evidence>
<sequence>MTLLIVGATGLLGTELLRQTTTPDSPHTHNQPVTATFHTRPPNNTPHVHWTPLDLRSRDQVHHLITTLRPHTVINAAYRQHDWPTTAHSPTHLAQATTRTRTRLIHVSSDAVFSGHTPHYDETAHPDPTTPYGAAKAAAETAIAALDPTAVIARTSLIIGNGHSTHEQRVRALATGAATGALFTDDIRCPVHVQDLAAALLELTDPTHTGIYHLVGSHALSRHTLGTLIARQQGLDPDTLPRARRAEVGPPGPLELRLDARRTRQRLTTRLRGAHEFLS</sequence>
<organism evidence="3 4">
    <name type="scientific">Nocardiopsis exhalans</name>
    <dbReference type="NCBI Taxonomy" id="163604"/>
    <lineage>
        <taxon>Bacteria</taxon>
        <taxon>Bacillati</taxon>
        <taxon>Actinomycetota</taxon>
        <taxon>Actinomycetes</taxon>
        <taxon>Streptosporangiales</taxon>
        <taxon>Nocardiopsidaceae</taxon>
        <taxon>Nocardiopsis</taxon>
    </lineage>
</organism>
<evidence type="ECO:0000313" key="4">
    <source>
        <dbReference type="Proteomes" id="UP001055940"/>
    </source>
</evidence>
<dbReference type="SUPFAM" id="SSF51735">
    <property type="entry name" value="NAD(P)-binding Rossmann-fold domains"/>
    <property type="match status" value="1"/>
</dbReference>